<gene>
    <name evidence="1" type="ORF">EC912_101381</name>
</gene>
<comment type="caution">
    <text evidence="1">The sequence shown here is derived from an EMBL/GenBank/DDBJ whole genome shotgun (WGS) entry which is preliminary data.</text>
</comment>
<dbReference type="Proteomes" id="UP000295645">
    <property type="component" value="Unassembled WGS sequence"/>
</dbReference>
<dbReference type="AlphaFoldDB" id="A0A4R3YXV0"/>
<name>A0A4R3YXV0_9GAMM</name>
<sequence>MSSKQDQLSASYVLKSGHDLSIPCPLCKGSRALKLGDIHEAITERLSGMRGVADLLIDVPMIDAEQGSVAQAAYVLRGLIDEVVEIYRVMNLGTRESSNRAETYS</sequence>
<evidence type="ECO:0000313" key="1">
    <source>
        <dbReference type="EMBL" id="TCV97372.1"/>
    </source>
</evidence>
<reference evidence="1 2" key="1">
    <citation type="submission" date="2019-03" db="EMBL/GenBank/DDBJ databases">
        <title>Above-ground endophytic microbial communities from plants in different locations in the United States.</title>
        <authorList>
            <person name="Frank C."/>
        </authorList>
    </citation>
    <scope>NUCLEOTIDE SEQUENCE [LARGE SCALE GENOMIC DNA]</scope>
    <source>
        <strain evidence="1 2">LP_13_YM</strain>
    </source>
</reference>
<protein>
    <submittedName>
        <fullName evidence="1">Uncharacterized protein</fullName>
    </submittedName>
</protein>
<dbReference type="RefSeq" id="WP_132141443.1">
    <property type="nucleotide sequence ID" value="NZ_SMCS01000001.1"/>
</dbReference>
<proteinExistence type="predicted"/>
<keyword evidence="2" id="KW-1185">Reference proteome</keyword>
<organism evidence="1 2">
    <name type="scientific">Luteibacter rhizovicinus</name>
    <dbReference type="NCBI Taxonomy" id="242606"/>
    <lineage>
        <taxon>Bacteria</taxon>
        <taxon>Pseudomonadati</taxon>
        <taxon>Pseudomonadota</taxon>
        <taxon>Gammaproteobacteria</taxon>
        <taxon>Lysobacterales</taxon>
        <taxon>Rhodanobacteraceae</taxon>
        <taxon>Luteibacter</taxon>
    </lineage>
</organism>
<accession>A0A4R3YXV0</accession>
<evidence type="ECO:0000313" key="2">
    <source>
        <dbReference type="Proteomes" id="UP000295645"/>
    </source>
</evidence>
<dbReference type="EMBL" id="SMCS01000001">
    <property type="protein sequence ID" value="TCV97372.1"/>
    <property type="molecule type" value="Genomic_DNA"/>
</dbReference>